<sequence length="1003" mass="109860">MNTPLHAGQRLDSGFEITEVRNLEELQATGIWARHIASGAEVFHILNDDSENLFAFAFKTPPEDSTGVAHILEHSVLCGSKNYPLKDAFIILAQGSLQTFLNAMTYPDKTVYPASSTNEHDYFNLMSVYGDAVFRPLLEEWTFLQEGHRLEFAPSEGGEKLSVTGVVYNEMKGAYSSLESFAGHWSIRGVLPDTIYAHDSGGDPEDIPDLTLEQLREFHRTRYAPSNCRIFLAGNIPTEKQLAFLNEKFLSDIPAGTAVPPIAKAKPWTEPQTIRVPCPAGSEQKSTVLLSWVCSDAADSAETLALAALTETLLGHDGSPLTKALTESRLGEDLAPASGLEGEIRETVFSAGLRGVQSEDAGKVSDLIMAELKKLAAEGIPKEEIEAALLSMEFSHKEIRRSGGPYSLVWLRRSLRGWLHGTAPWESLLFAPSFEKLKKNLAGDSRYFESLIEKYLLNNPHRALILVEPDEQYLERQEARQESRLTEKLASMTAEERAAVREKSAELEQIQTEGDSPEDLAAIPHLSRKELSTETEKVPREFHDAGGVPVLSHELFTNGITYMDFALPLDIFEPRDYPWFPFFSRASVSMGLPGMDYAKVSSLLALTAGGFYGMLQTGGLPPGTGRTMETPSGILDLGGRDWIVFRLKALDEKIEEAADLAYRLIMEADFTDTRRLEDLTAEMKNDVDSSLAPSGHLYAAGMAGRYFSRARGIDELWSGLAQLEFVHTLQTMDSRQTAEKLSAIRDTLVSRGGLIANITGSQAAIGKALAILEKKFSAFGSPRPRNTASEGIDPFLSLLGSLGGAQSAAPAVYASPSLQVGFAALALPGTRYASREQSAELVLSHMLSTGALWEDIRMRGGAYGAFAYPDRMEEVFLMATYRDPNPVRSLDSFKTILQNTADEIIEESELEKTVIGAYSKETRPRTSAEKGGTDFFRYLYGIEDIHIQRKLEAMADISGDEVRAAARRLAALTEKCAAAVLTGTGAAEKAAARLGASVWQLPV</sequence>
<gene>
    <name evidence="2" type="ORF">JFL75_06160</name>
</gene>
<dbReference type="RefSeq" id="WP_215627799.1">
    <property type="nucleotide sequence ID" value="NZ_CP067089.2"/>
</dbReference>
<accession>A0A7T7XQ79</accession>
<dbReference type="Pfam" id="PF22516">
    <property type="entry name" value="PreP_C"/>
    <property type="match status" value="1"/>
</dbReference>
<dbReference type="Pfam" id="PF05193">
    <property type="entry name" value="Peptidase_M16_C"/>
    <property type="match status" value="1"/>
</dbReference>
<dbReference type="Pfam" id="PF08367">
    <property type="entry name" value="M16C_assoc"/>
    <property type="match status" value="1"/>
</dbReference>
<dbReference type="GO" id="GO:0016485">
    <property type="term" value="P:protein processing"/>
    <property type="evidence" value="ECO:0007669"/>
    <property type="project" value="TreeGrafter"/>
</dbReference>
<dbReference type="Pfam" id="PF00675">
    <property type="entry name" value="Peptidase_M16"/>
    <property type="match status" value="1"/>
</dbReference>
<feature type="domain" description="Peptidase M16C associated" evidence="1">
    <location>
        <begin position="467"/>
        <end position="729"/>
    </location>
</feature>
<dbReference type="Proteomes" id="UP000595917">
    <property type="component" value="Chromosome"/>
</dbReference>
<dbReference type="GO" id="GO:0046872">
    <property type="term" value="F:metal ion binding"/>
    <property type="evidence" value="ECO:0007669"/>
    <property type="project" value="InterPro"/>
</dbReference>
<evidence type="ECO:0000313" key="3">
    <source>
        <dbReference type="Proteomes" id="UP000595917"/>
    </source>
</evidence>
<dbReference type="PANTHER" id="PTHR43016:SF13">
    <property type="entry name" value="PRESEQUENCE PROTEASE, MITOCHONDRIAL"/>
    <property type="match status" value="1"/>
</dbReference>
<name>A0A7T7XQ79_9SPIR</name>
<keyword evidence="3" id="KW-1185">Reference proteome</keyword>
<reference evidence="2" key="1">
    <citation type="submission" date="2021-01" db="EMBL/GenBank/DDBJ databases">
        <title>Description of Breznakiella homolactica.</title>
        <authorList>
            <person name="Song Y."/>
            <person name="Brune A."/>
        </authorList>
    </citation>
    <scope>NUCLEOTIDE SEQUENCE</scope>
    <source>
        <strain evidence="2">RmG30</strain>
    </source>
</reference>
<evidence type="ECO:0000259" key="1">
    <source>
        <dbReference type="SMART" id="SM01264"/>
    </source>
</evidence>
<protein>
    <submittedName>
        <fullName evidence="2">Insulinase family protein</fullName>
    </submittedName>
</protein>
<dbReference type="KEGG" id="bhc:JFL75_06160"/>
<dbReference type="InterPro" id="IPR055130">
    <property type="entry name" value="PreP_C"/>
</dbReference>
<dbReference type="SMART" id="SM01264">
    <property type="entry name" value="M16C_associated"/>
    <property type="match status" value="1"/>
</dbReference>
<dbReference type="InterPro" id="IPR013578">
    <property type="entry name" value="Peptidase_M16C_assoc"/>
</dbReference>
<dbReference type="SUPFAM" id="SSF63411">
    <property type="entry name" value="LuxS/MPP-like metallohydrolase"/>
    <property type="match status" value="4"/>
</dbReference>
<dbReference type="InterPro" id="IPR011249">
    <property type="entry name" value="Metalloenz_LuxS/M16"/>
</dbReference>
<dbReference type="InterPro" id="IPR007863">
    <property type="entry name" value="Peptidase_M16_C"/>
</dbReference>
<proteinExistence type="predicted"/>
<dbReference type="PANTHER" id="PTHR43016">
    <property type="entry name" value="PRESEQUENCE PROTEASE"/>
    <property type="match status" value="1"/>
</dbReference>
<dbReference type="GO" id="GO:0004222">
    <property type="term" value="F:metalloendopeptidase activity"/>
    <property type="evidence" value="ECO:0007669"/>
    <property type="project" value="TreeGrafter"/>
</dbReference>
<dbReference type="InterPro" id="IPR011765">
    <property type="entry name" value="Pept_M16_N"/>
</dbReference>
<organism evidence="2 3">
    <name type="scientific">Breznakiella homolactica</name>
    <dbReference type="NCBI Taxonomy" id="2798577"/>
    <lineage>
        <taxon>Bacteria</taxon>
        <taxon>Pseudomonadati</taxon>
        <taxon>Spirochaetota</taxon>
        <taxon>Spirochaetia</taxon>
        <taxon>Spirochaetales</taxon>
        <taxon>Breznakiellaceae</taxon>
        <taxon>Breznakiella</taxon>
    </lineage>
</organism>
<dbReference type="EMBL" id="CP067089">
    <property type="protein sequence ID" value="QQO10495.1"/>
    <property type="molecule type" value="Genomic_DNA"/>
</dbReference>
<dbReference type="AlphaFoldDB" id="A0A7T7XQ79"/>
<dbReference type="Gene3D" id="3.30.830.10">
    <property type="entry name" value="Metalloenzyme, LuxS/M16 peptidase-like"/>
    <property type="match status" value="4"/>
</dbReference>
<evidence type="ECO:0000313" key="2">
    <source>
        <dbReference type="EMBL" id="QQO10495.1"/>
    </source>
</evidence>